<sequence length="178" mass="20564">MIEDVLAFWFEEIDPKMWWQKNAEFDSLIKKRFGALHAQASRSELYNWRTTAQGSLAEIIILDQFSRNIHRDNPLAFASDPLALALAQTAIAKGFDLKLPSQQRSFVYLPFMHSESPAIHIEAVKLYEALGNKQNLDFELKHQAIINMFGRYPHRNAILGRLSTKEEMDFLHQPDSSF</sequence>
<dbReference type="Pfam" id="PF06041">
    <property type="entry name" value="DUF924"/>
    <property type="match status" value="1"/>
</dbReference>
<dbReference type="STRING" id="327939.BIW53_04545"/>
<dbReference type="RefSeq" id="WP_070990646.1">
    <property type="nucleotide sequence ID" value="NZ_CBCSHD010000001.1"/>
</dbReference>
<reference evidence="1 2" key="1">
    <citation type="submission" date="2016-10" db="EMBL/GenBank/DDBJ databases">
        <title>Pseudoalteromonas amylolytica sp. nov., isolated from the surface seawater.</title>
        <authorList>
            <person name="Wu Y.-H."/>
            <person name="Cheng H."/>
            <person name="Jin X.-B."/>
            <person name="Wang C.-S."/>
            <person name="Xu X.-W."/>
        </authorList>
    </citation>
    <scope>NUCLEOTIDE SEQUENCE [LARGE SCALE GENOMIC DNA]</scope>
    <source>
        <strain evidence="1 2">JCM 12483</strain>
    </source>
</reference>
<name>A0A1S1NE17_9GAMM</name>
<evidence type="ECO:0000313" key="2">
    <source>
        <dbReference type="Proteomes" id="UP000180253"/>
    </source>
</evidence>
<dbReference type="OrthoDB" id="7593450at2"/>
<dbReference type="EMBL" id="MNAN01000026">
    <property type="protein sequence ID" value="OHU96603.1"/>
    <property type="molecule type" value="Genomic_DNA"/>
</dbReference>
<dbReference type="SUPFAM" id="SSF48452">
    <property type="entry name" value="TPR-like"/>
    <property type="match status" value="1"/>
</dbReference>
<gene>
    <name evidence="1" type="ORF">BIW53_04545</name>
</gene>
<keyword evidence="2" id="KW-1185">Reference proteome</keyword>
<dbReference type="Gene3D" id="1.25.40.10">
    <property type="entry name" value="Tetratricopeptide repeat domain"/>
    <property type="match status" value="1"/>
</dbReference>
<dbReference type="InterPro" id="IPR011990">
    <property type="entry name" value="TPR-like_helical_dom_sf"/>
</dbReference>
<evidence type="ECO:0000313" key="1">
    <source>
        <dbReference type="EMBL" id="OHU96603.1"/>
    </source>
</evidence>
<comment type="caution">
    <text evidence="1">The sequence shown here is derived from an EMBL/GenBank/DDBJ whole genome shotgun (WGS) entry which is preliminary data.</text>
</comment>
<accession>A0A1S1NE17</accession>
<dbReference type="Proteomes" id="UP000180253">
    <property type="component" value="Unassembled WGS sequence"/>
</dbReference>
<proteinExistence type="predicted"/>
<protein>
    <recommendedName>
        <fullName evidence="3">DUF924 domain-containing protein</fullName>
    </recommendedName>
</protein>
<evidence type="ECO:0008006" key="3">
    <source>
        <dbReference type="Google" id="ProtNLM"/>
    </source>
</evidence>
<dbReference type="InterPro" id="IPR010323">
    <property type="entry name" value="DUF924"/>
</dbReference>
<dbReference type="Gene3D" id="1.20.58.320">
    <property type="entry name" value="TPR-like"/>
    <property type="match status" value="1"/>
</dbReference>
<dbReference type="AlphaFoldDB" id="A0A1S1NE17"/>
<organism evidence="1 2">
    <name type="scientific">Pseudoalteromonas byunsanensis</name>
    <dbReference type="NCBI Taxonomy" id="327939"/>
    <lineage>
        <taxon>Bacteria</taxon>
        <taxon>Pseudomonadati</taxon>
        <taxon>Pseudomonadota</taxon>
        <taxon>Gammaproteobacteria</taxon>
        <taxon>Alteromonadales</taxon>
        <taxon>Pseudoalteromonadaceae</taxon>
        <taxon>Pseudoalteromonas</taxon>
    </lineage>
</organism>